<comment type="caution">
    <text evidence="2">The sequence shown here is derived from an EMBL/GenBank/DDBJ whole genome shotgun (WGS) entry which is preliminary data.</text>
</comment>
<feature type="region of interest" description="Disordered" evidence="1">
    <location>
        <begin position="1"/>
        <end position="23"/>
    </location>
</feature>
<organism evidence="2 3">
    <name type="scientific">Polychaeton citri CBS 116435</name>
    <dbReference type="NCBI Taxonomy" id="1314669"/>
    <lineage>
        <taxon>Eukaryota</taxon>
        <taxon>Fungi</taxon>
        <taxon>Dikarya</taxon>
        <taxon>Ascomycota</taxon>
        <taxon>Pezizomycotina</taxon>
        <taxon>Dothideomycetes</taxon>
        <taxon>Dothideomycetidae</taxon>
        <taxon>Capnodiales</taxon>
        <taxon>Capnodiaceae</taxon>
        <taxon>Polychaeton</taxon>
    </lineage>
</organism>
<dbReference type="AlphaFoldDB" id="A0A9P4UKT5"/>
<reference evidence="2" key="1">
    <citation type="journal article" date="2020" name="Stud. Mycol.">
        <title>101 Dothideomycetes genomes: a test case for predicting lifestyles and emergence of pathogens.</title>
        <authorList>
            <person name="Haridas S."/>
            <person name="Albert R."/>
            <person name="Binder M."/>
            <person name="Bloem J."/>
            <person name="Labutti K."/>
            <person name="Salamov A."/>
            <person name="Andreopoulos B."/>
            <person name="Baker S."/>
            <person name="Barry K."/>
            <person name="Bills G."/>
            <person name="Bluhm B."/>
            <person name="Cannon C."/>
            <person name="Castanera R."/>
            <person name="Culley D."/>
            <person name="Daum C."/>
            <person name="Ezra D."/>
            <person name="Gonzalez J."/>
            <person name="Henrissat B."/>
            <person name="Kuo A."/>
            <person name="Liang C."/>
            <person name="Lipzen A."/>
            <person name="Lutzoni F."/>
            <person name="Magnuson J."/>
            <person name="Mondo S."/>
            <person name="Nolan M."/>
            <person name="Ohm R."/>
            <person name="Pangilinan J."/>
            <person name="Park H.-J."/>
            <person name="Ramirez L."/>
            <person name="Alfaro M."/>
            <person name="Sun H."/>
            <person name="Tritt A."/>
            <person name="Yoshinaga Y."/>
            <person name="Zwiers L.-H."/>
            <person name="Turgeon B."/>
            <person name="Goodwin S."/>
            <person name="Spatafora J."/>
            <person name="Crous P."/>
            <person name="Grigoriev I."/>
        </authorList>
    </citation>
    <scope>NUCLEOTIDE SEQUENCE</scope>
    <source>
        <strain evidence="2">CBS 116435</strain>
    </source>
</reference>
<proteinExistence type="predicted"/>
<dbReference type="EMBL" id="MU003812">
    <property type="protein sequence ID" value="KAF2719382.1"/>
    <property type="molecule type" value="Genomic_DNA"/>
</dbReference>
<evidence type="ECO:0000313" key="3">
    <source>
        <dbReference type="Proteomes" id="UP000799441"/>
    </source>
</evidence>
<keyword evidence="3" id="KW-1185">Reference proteome</keyword>
<dbReference type="Proteomes" id="UP000799441">
    <property type="component" value="Unassembled WGS sequence"/>
</dbReference>
<name>A0A9P4UKT5_9PEZI</name>
<accession>A0A9P4UKT5</accession>
<evidence type="ECO:0000256" key="1">
    <source>
        <dbReference type="SAM" id="MobiDB-lite"/>
    </source>
</evidence>
<gene>
    <name evidence="2" type="ORF">K431DRAFT_296119</name>
</gene>
<evidence type="ECO:0000313" key="2">
    <source>
        <dbReference type="EMBL" id="KAF2719382.1"/>
    </source>
</evidence>
<sequence>MATAHGVAGGIGTEGKGTTVQGMTHEGLPEARKRTKYMFRTMAVGLFLMSADETVIQNNCRKKACDIVGRKATFLSAYVIFAEENLFCGGFCLAGCGFYPPLHTEWDRTTPYLRLPLSAVRQLNVNHILETTVHPGGEGMKRIRGGSPDDTQRRWRRERLFFRRQSDRIERYSKLLLSNIITAFLCSGAHVRHSILIERYYQPNLDGLRRNAGSEAQAVAAECSLFSRSLCNGCA</sequence>
<protein>
    <submittedName>
        <fullName evidence="2">Uncharacterized protein</fullName>
    </submittedName>
</protein>